<feature type="region of interest" description="Disordered" evidence="1">
    <location>
        <begin position="1"/>
        <end position="53"/>
    </location>
</feature>
<feature type="compositionally biased region" description="Basic and acidic residues" evidence="1">
    <location>
        <begin position="11"/>
        <end position="37"/>
    </location>
</feature>
<dbReference type="Gene3D" id="3.40.50.300">
    <property type="entry name" value="P-loop containing nucleotide triphosphate hydrolases"/>
    <property type="match status" value="1"/>
</dbReference>
<gene>
    <name evidence="3" type="ORF">FE257_003323</name>
</gene>
<evidence type="ECO:0000256" key="1">
    <source>
        <dbReference type="SAM" id="MobiDB-lite"/>
    </source>
</evidence>
<dbReference type="InterPro" id="IPR003593">
    <property type="entry name" value="AAA+_ATPase"/>
</dbReference>
<dbReference type="SMART" id="SM00382">
    <property type="entry name" value="AAA"/>
    <property type="match status" value="1"/>
</dbReference>
<dbReference type="InterPro" id="IPR056599">
    <property type="entry name" value="AAA_lid_fung"/>
</dbReference>
<keyword evidence="4" id="KW-1185">Reference proteome</keyword>
<dbReference type="InterPro" id="IPR027417">
    <property type="entry name" value="P-loop_NTPase"/>
</dbReference>
<dbReference type="Proteomes" id="UP001194746">
    <property type="component" value="Unassembled WGS sequence"/>
</dbReference>
<evidence type="ECO:0000313" key="3">
    <source>
        <dbReference type="EMBL" id="KAF9891838.1"/>
    </source>
</evidence>
<dbReference type="Pfam" id="PF00004">
    <property type="entry name" value="AAA"/>
    <property type="match status" value="1"/>
</dbReference>
<dbReference type="AlphaFoldDB" id="A0AAD4GXQ8"/>
<protein>
    <recommendedName>
        <fullName evidence="2">AAA+ ATPase domain-containing protein</fullName>
    </recommendedName>
</protein>
<dbReference type="SUPFAM" id="SSF52540">
    <property type="entry name" value="P-loop containing nucleoside triphosphate hydrolases"/>
    <property type="match status" value="1"/>
</dbReference>
<dbReference type="CDD" id="cd19481">
    <property type="entry name" value="RecA-like_protease"/>
    <property type="match status" value="1"/>
</dbReference>
<evidence type="ECO:0000259" key="2">
    <source>
        <dbReference type="SMART" id="SM00382"/>
    </source>
</evidence>
<dbReference type="Pfam" id="PF23232">
    <property type="entry name" value="AAA_lid_13"/>
    <property type="match status" value="1"/>
</dbReference>
<dbReference type="PANTHER" id="PTHR46411:SF4">
    <property type="entry name" value="AAA+ ATPASE DOMAIN-CONTAINING PROTEIN"/>
    <property type="match status" value="1"/>
</dbReference>
<dbReference type="GO" id="GO:0005524">
    <property type="term" value="F:ATP binding"/>
    <property type="evidence" value="ECO:0007669"/>
    <property type="project" value="InterPro"/>
</dbReference>
<feature type="domain" description="AAA+ ATPase" evidence="2">
    <location>
        <begin position="485"/>
        <end position="610"/>
    </location>
</feature>
<sequence>MDENASNGQPPKEEPATGEERPGVWYRHTVERRERSTNELISRQDVPSHKDEEISQLNGPVFDFVKTLRVRQATSTDRNPVADSALVSLVAPEYHIQIHSPAVINALQSVVEYYPQQDLGADPLIVKWPYALLVHHYDNLKQFRKDCAEKDPEELCIREKDAHEHIGLVLEFLDKQVMEQVNAEKDRIRRGFQSFEWAWVSHKPGTTVMERLREDNHWTPGVVHSISGGVFQNPPIAWTVQTWTMNYDGEYLGRMTQHSYIEKYDGELDRSQFTRFYNDLDAIETDELSSQRIKKGEAYWKLLKKQCRYYKGPTTVFPYNDVDGLVMADLVSYYTHTLSPKPILMDISDCRNWSSDCECSICKGKRAGQQRNLESRFEDYNLLTLESNDKDLKLEADCELTPHQYLLCPAEIPAYVFKTRTWETLHVANFAEPQFSESLINSLVMDSGRLQTLKALAKSFSRINKSGDEMKKPPWAADFVKGKGHGMIFLLHGRPGVGKTCTAECIAEYIRRPLMTLSCSDIGTDPNVVEGNLIRNFKTARSWDAVLLIDEADVFMERRSTADLTRNSLVAGFLRALEFYDGLLFLTTNRVGSFDDAFMSRVHVQLYYSDFSDEERQLVWKTFTDKLARERGDYIRLNIDAKEYIRGAEVRALEWNGREIRNAFQTAVALAEFEADKDEENKIVINDSHLRAVVQLSSDFKRYLNTLHQGNEGKRAERKQYHPYPLYNPEESVDLNDSGDSGEFEADTWPNRLDSVFHEEVCPVCGGLFSTSRVHYTQYPRLRALRHRGIRPVKVLGNAGDGGPAWRVLFRMIIYDPTHHRYHISGVSVHSESRWFSIDANGDGTNLPLGHIVPWNANECNIGRTDRNNPAMAVLDWFNLFQKIEEQPQLTGYPIHMMCWDRLSKIIGHEAAIENLGALSHVLQQRWQKMRNQYHRATTWKGNTFNIRLFEERIHYAVTDTPFASDYVREMINLSRWTAGRRRLCERPKFLKPIDHYHQQPVPWGSSIDLFLRSLSHFPARQRQSPLTSLPVEIQYMIMDYLSSKQALIVREEAGWMVPESYWAQRINTRAFWEVNEVSALEKIDLLLLCFRLEHDPAASDRRRWLDVMWKIQGAFNRRVQAVSK</sequence>
<name>A0AAD4GXQ8_ASPNN</name>
<dbReference type="EMBL" id="VCAU01000016">
    <property type="protein sequence ID" value="KAF9891838.1"/>
    <property type="molecule type" value="Genomic_DNA"/>
</dbReference>
<dbReference type="PANTHER" id="PTHR46411">
    <property type="entry name" value="FAMILY ATPASE, PUTATIVE-RELATED"/>
    <property type="match status" value="1"/>
</dbReference>
<organism evidence="3 4">
    <name type="scientific">Aspergillus nanangensis</name>
    <dbReference type="NCBI Taxonomy" id="2582783"/>
    <lineage>
        <taxon>Eukaryota</taxon>
        <taxon>Fungi</taxon>
        <taxon>Dikarya</taxon>
        <taxon>Ascomycota</taxon>
        <taxon>Pezizomycotina</taxon>
        <taxon>Eurotiomycetes</taxon>
        <taxon>Eurotiomycetidae</taxon>
        <taxon>Eurotiales</taxon>
        <taxon>Aspergillaceae</taxon>
        <taxon>Aspergillus</taxon>
        <taxon>Aspergillus subgen. Circumdati</taxon>
    </lineage>
</organism>
<accession>A0AAD4GXQ8</accession>
<dbReference type="InterPro" id="IPR054289">
    <property type="entry name" value="DUF7025"/>
</dbReference>
<comment type="caution">
    <text evidence="3">The sequence shown here is derived from an EMBL/GenBank/DDBJ whole genome shotgun (WGS) entry which is preliminary data.</text>
</comment>
<dbReference type="InterPro" id="IPR003959">
    <property type="entry name" value="ATPase_AAA_core"/>
</dbReference>
<dbReference type="Pfam" id="PF22942">
    <property type="entry name" value="DUF7025"/>
    <property type="match status" value="1"/>
</dbReference>
<reference evidence="3" key="2">
    <citation type="submission" date="2020-02" db="EMBL/GenBank/DDBJ databases">
        <authorList>
            <person name="Gilchrist C.L.M."/>
            <person name="Chooi Y.-H."/>
        </authorList>
    </citation>
    <scope>NUCLEOTIDE SEQUENCE</scope>
    <source>
        <strain evidence="3">MST-FP2251</strain>
    </source>
</reference>
<proteinExistence type="predicted"/>
<reference evidence="3" key="1">
    <citation type="journal article" date="2019" name="Beilstein J. Org. Chem.">
        <title>Nanangenines: drimane sesquiterpenoids as the dominant metabolite cohort of a novel Australian fungus, Aspergillus nanangensis.</title>
        <authorList>
            <person name="Lacey H.J."/>
            <person name="Gilchrist C.L.M."/>
            <person name="Crombie A."/>
            <person name="Kalaitzis J.A."/>
            <person name="Vuong D."/>
            <person name="Rutledge P.J."/>
            <person name="Turner P."/>
            <person name="Pitt J.I."/>
            <person name="Lacey E."/>
            <person name="Chooi Y.H."/>
            <person name="Piggott A.M."/>
        </authorList>
    </citation>
    <scope>NUCLEOTIDE SEQUENCE</scope>
    <source>
        <strain evidence="3">MST-FP2251</strain>
    </source>
</reference>
<evidence type="ECO:0000313" key="4">
    <source>
        <dbReference type="Proteomes" id="UP001194746"/>
    </source>
</evidence>
<dbReference type="GO" id="GO:0016887">
    <property type="term" value="F:ATP hydrolysis activity"/>
    <property type="evidence" value="ECO:0007669"/>
    <property type="project" value="InterPro"/>
</dbReference>